<organism evidence="2 3">
    <name type="scientific">Didymella exigua CBS 183.55</name>
    <dbReference type="NCBI Taxonomy" id="1150837"/>
    <lineage>
        <taxon>Eukaryota</taxon>
        <taxon>Fungi</taxon>
        <taxon>Dikarya</taxon>
        <taxon>Ascomycota</taxon>
        <taxon>Pezizomycotina</taxon>
        <taxon>Dothideomycetes</taxon>
        <taxon>Pleosporomycetidae</taxon>
        <taxon>Pleosporales</taxon>
        <taxon>Pleosporineae</taxon>
        <taxon>Didymellaceae</taxon>
        <taxon>Didymella</taxon>
    </lineage>
</organism>
<feature type="region of interest" description="Disordered" evidence="1">
    <location>
        <begin position="57"/>
        <end position="129"/>
    </location>
</feature>
<evidence type="ECO:0000313" key="2">
    <source>
        <dbReference type="EMBL" id="KAF1931778.1"/>
    </source>
</evidence>
<dbReference type="RefSeq" id="XP_033452026.1">
    <property type="nucleotide sequence ID" value="XM_033588493.1"/>
</dbReference>
<reference evidence="2" key="1">
    <citation type="journal article" date="2020" name="Stud. Mycol.">
        <title>101 Dothideomycetes genomes: a test case for predicting lifestyles and emergence of pathogens.</title>
        <authorList>
            <person name="Haridas S."/>
            <person name="Albert R."/>
            <person name="Binder M."/>
            <person name="Bloem J."/>
            <person name="Labutti K."/>
            <person name="Salamov A."/>
            <person name="Andreopoulos B."/>
            <person name="Baker S."/>
            <person name="Barry K."/>
            <person name="Bills G."/>
            <person name="Bluhm B."/>
            <person name="Cannon C."/>
            <person name="Castanera R."/>
            <person name="Culley D."/>
            <person name="Daum C."/>
            <person name="Ezra D."/>
            <person name="Gonzalez J."/>
            <person name="Henrissat B."/>
            <person name="Kuo A."/>
            <person name="Liang C."/>
            <person name="Lipzen A."/>
            <person name="Lutzoni F."/>
            <person name="Magnuson J."/>
            <person name="Mondo S."/>
            <person name="Nolan M."/>
            <person name="Ohm R."/>
            <person name="Pangilinan J."/>
            <person name="Park H.-J."/>
            <person name="Ramirez L."/>
            <person name="Alfaro M."/>
            <person name="Sun H."/>
            <person name="Tritt A."/>
            <person name="Yoshinaga Y."/>
            <person name="Zwiers L.-H."/>
            <person name="Turgeon B."/>
            <person name="Goodwin S."/>
            <person name="Spatafora J."/>
            <person name="Crous P."/>
            <person name="Grigoriev I."/>
        </authorList>
    </citation>
    <scope>NUCLEOTIDE SEQUENCE</scope>
    <source>
        <strain evidence="2">CBS 183.55</strain>
    </source>
</reference>
<gene>
    <name evidence="2" type="ORF">M421DRAFT_2410</name>
</gene>
<evidence type="ECO:0000256" key="1">
    <source>
        <dbReference type="SAM" id="MobiDB-lite"/>
    </source>
</evidence>
<dbReference type="EMBL" id="ML978960">
    <property type="protein sequence ID" value="KAF1931778.1"/>
    <property type="molecule type" value="Genomic_DNA"/>
</dbReference>
<sequence length="129" mass="14034">MSDTETPKGKARTGWSDHERANTKFNFKTAPLPPGRTLIACERMLGRLKTALKSELDALSGGARMPGDSSIGKAARKSAVPRKRKGRDENEGEGGPVKKGRRAKDAAVKDEDDEEGERKVKVEMGLEEV</sequence>
<dbReference type="GeneID" id="54346140"/>
<feature type="compositionally biased region" description="Basic residues" evidence="1">
    <location>
        <begin position="74"/>
        <end position="85"/>
    </location>
</feature>
<dbReference type="Proteomes" id="UP000800082">
    <property type="component" value="Unassembled WGS sequence"/>
</dbReference>
<name>A0A6A5RXM7_9PLEO</name>
<dbReference type="OrthoDB" id="5371646at2759"/>
<dbReference type="AlphaFoldDB" id="A0A6A5RXM7"/>
<keyword evidence="3" id="KW-1185">Reference proteome</keyword>
<proteinExistence type="predicted"/>
<feature type="region of interest" description="Disordered" evidence="1">
    <location>
        <begin position="1"/>
        <end position="34"/>
    </location>
</feature>
<feature type="compositionally biased region" description="Basic and acidic residues" evidence="1">
    <location>
        <begin position="116"/>
        <end position="129"/>
    </location>
</feature>
<accession>A0A6A5RXM7</accession>
<evidence type="ECO:0000313" key="3">
    <source>
        <dbReference type="Proteomes" id="UP000800082"/>
    </source>
</evidence>
<protein>
    <submittedName>
        <fullName evidence="2">Uncharacterized protein</fullName>
    </submittedName>
</protein>